<dbReference type="EMBL" id="JAUJYO010000014">
    <property type="protein sequence ID" value="KAK1298048.1"/>
    <property type="molecule type" value="Genomic_DNA"/>
</dbReference>
<name>A0AAV9D9X5_ACOCL</name>
<dbReference type="Proteomes" id="UP001180020">
    <property type="component" value="Unassembled WGS sequence"/>
</dbReference>
<feature type="compositionally biased region" description="Gly residues" evidence="3">
    <location>
        <begin position="13"/>
        <end position="23"/>
    </location>
</feature>
<dbReference type="InterPro" id="IPR040389">
    <property type="entry name" value="SMR"/>
</dbReference>
<dbReference type="PANTHER" id="PTHR33142">
    <property type="entry name" value="CYCLIN-DEPENDENT PROTEIN KINASE INHIBITOR SMR13"/>
    <property type="match status" value="1"/>
</dbReference>
<accession>A0AAV9D9X5</accession>
<protein>
    <recommendedName>
        <fullName evidence="6">Cyclin-dependent protein kinase inhibitor SMR4</fullName>
    </recommendedName>
</protein>
<dbReference type="AlphaFoldDB" id="A0AAV9D9X5"/>
<dbReference type="PANTHER" id="PTHR33142:SF15">
    <property type="entry name" value="CYCLIN-DEPENDENT PROTEIN KINASE INHIBITOR SMR4"/>
    <property type="match status" value="1"/>
</dbReference>
<dbReference type="GO" id="GO:0005634">
    <property type="term" value="C:nucleus"/>
    <property type="evidence" value="ECO:0007669"/>
    <property type="project" value="TreeGrafter"/>
</dbReference>
<comment type="caution">
    <text evidence="4">The sequence shown here is derived from an EMBL/GenBank/DDBJ whole genome shotgun (WGS) entry which is preliminary data.</text>
</comment>
<keyword evidence="2" id="KW-0131">Cell cycle</keyword>
<keyword evidence="1" id="KW-0649">Protein kinase inhibitor</keyword>
<sequence>MESDSETSSYGSVGCGGGDGGGWETPKRRESRIPTAGECPPAPPRKRSTVFGRRRAPPKNGYFQPPDLEAFFKLAPRREACV</sequence>
<evidence type="ECO:0000313" key="4">
    <source>
        <dbReference type="EMBL" id="KAK1298048.1"/>
    </source>
</evidence>
<dbReference type="GO" id="GO:0032875">
    <property type="term" value="P:regulation of DNA endoreduplication"/>
    <property type="evidence" value="ECO:0007669"/>
    <property type="project" value="InterPro"/>
</dbReference>
<dbReference type="GO" id="GO:0004860">
    <property type="term" value="F:protein kinase inhibitor activity"/>
    <property type="evidence" value="ECO:0007669"/>
    <property type="project" value="UniProtKB-KW"/>
</dbReference>
<organism evidence="4 5">
    <name type="scientific">Acorus calamus</name>
    <name type="common">Sweet flag</name>
    <dbReference type="NCBI Taxonomy" id="4465"/>
    <lineage>
        <taxon>Eukaryota</taxon>
        <taxon>Viridiplantae</taxon>
        <taxon>Streptophyta</taxon>
        <taxon>Embryophyta</taxon>
        <taxon>Tracheophyta</taxon>
        <taxon>Spermatophyta</taxon>
        <taxon>Magnoliopsida</taxon>
        <taxon>Liliopsida</taxon>
        <taxon>Acoraceae</taxon>
        <taxon>Acorus</taxon>
    </lineage>
</organism>
<gene>
    <name evidence="4" type="ORF">QJS10_CPB14g01594</name>
</gene>
<feature type="compositionally biased region" description="Basic residues" evidence="3">
    <location>
        <begin position="44"/>
        <end position="57"/>
    </location>
</feature>
<evidence type="ECO:0000313" key="5">
    <source>
        <dbReference type="Proteomes" id="UP001180020"/>
    </source>
</evidence>
<keyword evidence="5" id="KW-1185">Reference proteome</keyword>
<feature type="region of interest" description="Disordered" evidence="3">
    <location>
        <begin position="1"/>
        <end position="66"/>
    </location>
</feature>
<reference evidence="4" key="1">
    <citation type="journal article" date="2023" name="Nat. Commun.">
        <title>Diploid and tetraploid genomes of Acorus and the evolution of monocots.</title>
        <authorList>
            <person name="Ma L."/>
            <person name="Liu K.W."/>
            <person name="Li Z."/>
            <person name="Hsiao Y.Y."/>
            <person name="Qi Y."/>
            <person name="Fu T."/>
            <person name="Tang G.D."/>
            <person name="Zhang D."/>
            <person name="Sun W.H."/>
            <person name="Liu D.K."/>
            <person name="Li Y."/>
            <person name="Chen G.Z."/>
            <person name="Liu X.D."/>
            <person name="Liao X.Y."/>
            <person name="Jiang Y.T."/>
            <person name="Yu X."/>
            <person name="Hao Y."/>
            <person name="Huang J."/>
            <person name="Zhao X.W."/>
            <person name="Ke S."/>
            <person name="Chen Y.Y."/>
            <person name="Wu W.L."/>
            <person name="Hsu J.L."/>
            <person name="Lin Y.F."/>
            <person name="Huang M.D."/>
            <person name="Li C.Y."/>
            <person name="Huang L."/>
            <person name="Wang Z.W."/>
            <person name="Zhao X."/>
            <person name="Zhong W.Y."/>
            <person name="Peng D.H."/>
            <person name="Ahmad S."/>
            <person name="Lan S."/>
            <person name="Zhang J.S."/>
            <person name="Tsai W.C."/>
            <person name="Van de Peer Y."/>
            <person name="Liu Z.J."/>
        </authorList>
    </citation>
    <scope>NUCLEOTIDE SEQUENCE</scope>
    <source>
        <strain evidence="4">CP</strain>
    </source>
</reference>
<proteinExistence type="predicted"/>
<evidence type="ECO:0000256" key="1">
    <source>
        <dbReference type="ARBA" id="ARBA00023013"/>
    </source>
</evidence>
<evidence type="ECO:0008006" key="6">
    <source>
        <dbReference type="Google" id="ProtNLM"/>
    </source>
</evidence>
<evidence type="ECO:0000256" key="2">
    <source>
        <dbReference type="ARBA" id="ARBA00023306"/>
    </source>
</evidence>
<evidence type="ECO:0000256" key="3">
    <source>
        <dbReference type="SAM" id="MobiDB-lite"/>
    </source>
</evidence>
<reference evidence="4" key="2">
    <citation type="submission" date="2023-06" db="EMBL/GenBank/DDBJ databases">
        <authorList>
            <person name="Ma L."/>
            <person name="Liu K.-W."/>
            <person name="Li Z."/>
            <person name="Hsiao Y.-Y."/>
            <person name="Qi Y."/>
            <person name="Fu T."/>
            <person name="Tang G."/>
            <person name="Zhang D."/>
            <person name="Sun W.-H."/>
            <person name="Liu D.-K."/>
            <person name="Li Y."/>
            <person name="Chen G.-Z."/>
            <person name="Liu X.-D."/>
            <person name="Liao X.-Y."/>
            <person name="Jiang Y.-T."/>
            <person name="Yu X."/>
            <person name="Hao Y."/>
            <person name="Huang J."/>
            <person name="Zhao X.-W."/>
            <person name="Ke S."/>
            <person name="Chen Y.-Y."/>
            <person name="Wu W.-L."/>
            <person name="Hsu J.-L."/>
            <person name="Lin Y.-F."/>
            <person name="Huang M.-D."/>
            <person name="Li C.-Y."/>
            <person name="Huang L."/>
            <person name="Wang Z.-W."/>
            <person name="Zhao X."/>
            <person name="Zhong W.-Y."/>
            <person name="Peng D.-H."/>
            <person name="Ahmad S."/>
            <person name="Lan S."/>
            <person name="Zhang J.-S."/>
            <person name="Tsai W.-C."/>
            <person name="Van De Peer Y."/>
            <person name="Liu Z.-J."/>
        </authorList>
    </citation>
    <scope>NUCLEOTIDE SEQUENCE</scope>
    <source>
        <strain evidence="4">CP</strain>
        <tissue evidence="4">Leaves</tissue>
    </source>
</reference>